<keyword evidence="5 6" id="KW-0949">S-adenosyl-L-methionine</keyword>
<gene>
    <name evidence="6 7" type="primary">rsmH</name>
    <name evidence="7" type="ORF">Pan54_46140</name>
</gene>
<comment type="caution">
    <text evidence="7">The sequence shown here is derived from an EMBL/GenBank/DDBJ whole genome shotgun (WGS) entry which is preliminary data.</text>
</comment>
<dbReference type="HAMAP" id="MF_01007">
    <property type="entry name" value="16SrRNA_methyltr_H"/>
    <property type="match status" value="1"/>
</dbReference>
<proteinExistence type="inferred from homology"/>
<dbReference type="EC" id="2.1.1.199" evidence="6"/>
<keyword evidence="4 6" id="KW-0808">Transferase</keyword>
<dbReference type="PANTHER" id="PTHR11265:SF0">
    <property type="entry name" value="12S RRNA N4-METHYLCYTIDINE METHYLTRANSFERASE"/>
    <property type="match status" value="1"/>
</dbReference>
<dbReference type="AlphaFoldDB" id="A0A5C5XP75"/>
<keyword evidence="6" id="KW-0963">Cytoplasm</keyword>
<evidence type="ECO:0000256" key="6">
    <source>
        <dbReference type="HAMAP-Rule" id="MF_01007"/>
    </source>
</evidence>
<evidence type="ECO:0000256" key="3">
    <source>
        <dbReference type="ARBA" id="ARBA00022603"/>
    </source>
</evidence>
<dbReference type="NCBIfam" id="TIGR00006">
    <property type="entry name" value="16S rRNA (cytosine(1402)-N(4))-methyltransferase RsmH"/>
    <property type="match status" value="1"/>
</dbReference>
<dbReference type="SUPFAM" id="SSF53335">
    <property type="entry name" value="S-adenosyl-L-methionine-dependent methyltransferases"/>
    <property type="match status" value="1"/>
</dbReference>
<feature type="binding site" evidence="6">
    <location>
        <position position="95"/>
    </location>
    <ligand>
        <name>S-adenosyl-L-methionine</name>
        <dbReference type="ChEBI" id="CHEBI:59789"/>
    </ligand>
</feature>
<accession>A0A5C5XP75</accession>
<protein>
    <recommendedName>
        <fullName evidence="6">Ribosomal RNA small subunit methyltransferase H</fullName>
        <ecNumber evidence="6">2.1.1.199</ecNumber>
    </recommendedName>
    <alternativeName>
        <fullName evidence="6">16S rRNA m(4)C1402 methyltransferase</fullName>
    </alternativeName>
    <alternativeName>
        <fullName evidence="6">rRNA (cytosine-N(4)-)-methyltransferase RsmH</fullName>
    </alternativeName>
</protein>
<keyword evidence="8" id="KW-1185">Reference proteome</keyword>
<dbReference type="InterPro" id="IPR029063">
    <property type="entry name" value="SAM-dependent_MTases_sf"/>
</dbReference>
<dbReference type="Proteomes" id="UP000316095">
    <property type="component" value="Unassembled WGS sequence"/>
</dbReference>
<comment type="function">
    <text evidence="6">Specifically methylates the N4 position of cytidine in position 1402 (C1402) of 16S rRNA.</text>
</comment>
<dbReference type="PANTHER" id="PTHR11265">
    <property type="entry name" value="S-ADENOSYL-METHYLTRANSFERASE MRAW"/>
    <property type="match status" value="1"/>
</dbReference>
<feature type="binding site" evidence="6">
    <location>
        <position position="102"/>
    </location>
    <ligand>
        <name>S-adenosyl-L-methionine</name>
        <dbReference type="ChEBI" id="CHEBI:59789"/>
    </ligand>
</feature>
<feature type="binding site" evidence="6">
    <location>
        <position position="37"/>
    </location>
    <ligand>
        <name>S-adenosyl-L-methionine</name>
        <dbReference type="ChEBI" id="CHEBI:59789"/>
    </ligand>
</feature>
<keyword evidence="3 6" id="KW-0489">Methyltransferase</keyword>
<dbReference type="GO" id="GO:0071424">
    <property type="term" value="F:rRNA (cytosine-N4-)-methyltransferase activity"/>
    <property type="evidence" value="ECO:0007669"/>
    <property type="project" value="UniProtKB-UniRule"/>
</dbReference>
<organism evidence="7 8">
    <name type="scientific">Rubinisphaera italica</name>
    <dbReference type="NCBI Taxonomy" id="2527969"/>
    <lineage>
        <taxon>Bacteria</taxon>
        <taxon>Pseudomonadati</taxon>
        <taxon>Planctomycetota</taxon>
        <taxon>Planctomycetia</taxon>
        <taxon>Planctomycetales</taxon>
        <taxon>Planctomycetaceae</taxon>
        <taxon>Rubinisphaera</taxon>
    </lineage>
</organism>
<dbReference type="SUPFAM" id="SSF81799">
    <property type="entry name" value="Putative methyltransferase TM0872, insert domain"/>
    <property type="match status" value="1"/>
</dbReference>
<evidence type="ECO:0000256" key="1">
    <source>
        <dbReference type="ARBA" id="ARBA00010396"/>
    </source>
</evidence>
<evidence type="ECO:0000256" key="4">
    <source>
        <dbReference type="ARBA" id="ARBA00022679"/>
    </source>
</evidence>
<dbReference type="GO" id="GO:0005737">
    <property type="term" value="C:cytoplasm"/>
    <property type="evidence" value="ECO:0007669"/>
    <property type="project" value="UniProtKB-SubCell"/>
</dbReference>
<feature type="binding site" evidence="6">
    <location>
        <begin position="17"/>
        <end position="19"/>
    </location>
    <ligand>
        <name>S-adenosyl-L-methionine</name>
        <dbReference type="ChEBI" id="CHEBI:59789"/>
    </ligand>
</feature>
<evidence type="ECO:0000256" key="2">
    <source>
        <dbReference type="ARBA" id="ARBA00022552"/>
    </source>
</evidence>
<comment type="subcellular location">
    <subcellularLocation>
        <location evidence="6">Cytoplasm</location>
    </subcellularLocation>
</comment>
<dbReference type="PIRSF" id="PIRSF004486">
    <property type="entry name" value="MraW"/>
    <property type="match status" value="1"/>
</dbReference>
<name>A0A5C5XP75_9PLAN</name>
<reference evidence="7 8" key="1">
    <citation type="submission" date="2019-02" db="EMBL/GenBank/DDBJ databases">
        <title>Deep-cultivation of Planctomycetes and their phenomic and genomic characterization uncovers novel biology.</title>
        <authorList>
            <person name="Wiegand S."/>
            <person name="Jogler M."/>
            <person name="Boedeker C."/>
            <person name="Pinto D."/>
            <person name="Vollmers J."/>
            <person name="Rivas-Marin E."/>
            <person name="Kohn T."/>
            <person name="Peeters S.H."/>
            <person name="Heuer A."/>
            <person name="Rast P."/>
            <person name="Oberbeckmann S."/>
            <person name="Bunk B."/>
            <person name="Jeske O."/>
            <person name="Meyerdierks A."/>
            <person name="Storesund J.E."/>
            <person name="Kallscheuer N."/>
            <person name="Luecker S."/>
            <person name="Lage O.M."/>
            <person name="Pohl T."/>
            <person name="Merkel B.J."/>
            <person name="Hornburger P."/>
            <person name="Mueller R.-W."/>
            <person name="Bruemmer F."/>
            <person name="Labrenz M."/>
            <person name="Spormann A.M."/>
            <person name="Op Den Camp H."/>
            <person name="Overmann J."/>
            <person name="Amann R."/>
            <person name="Jetten M.S.M."/>
            <person name="Mascher T."/>
            <person name="Medema M.H."/>
            <person name="Devos D.P."/>
            <person name="Kaster A.-K."/>
            <person name="Ovreas L."/>
            <person name="Rohde M."/>
            <person name="Galperin M.Y."/>
            <person name="Jogler C."/>
        </authorList>
    </citation>
    <scope>NUCLEOTIDE SEQUENCE [LARGE SCALE GENOMIC DNA]</scope>
    <source>
        <strain evidence="7 8">Pan54</strain>
    </source>
</reference>
<comment type="catalytic activity">
    <reaction evidence="6">
        <text>cytidine(1402) in 16S rRNA + S-adenosyl-L-methionine = N(4)-methylcytidine(1402) in 16S rRNA + S-adenosyl-L-homocysteine + H(+)</text>
        <dbReference type="Rhea" id="RHEA:42928"/>
        <dbReference type="Rhea" id="RHEA-COMP:10286"/>
        <dbReference type="Rhea" id="RHEA-COMP:10287"/>
        <dbReference type="ChEBI" id="CHEBI:15378"/>
        <dbReference type="ChEBI" id="CHEBI:57856"/>
        <dbReference type="ChEBI" id="CHEBI:59789"/>
        <dbReference type="ChEBI" id="CHEBI:74506"/>
        <dbReference type="ChEBI" id="CHEBI:82748"/>
        <dbReference type="EC" id="2.1.1.199"/>
    </reaction>
</comment>
<dbReference type="Pfam" id="PF01795">
    <property type="entry name" value="Methyltransf_5"/>
    <property type="match status" value="1"/>
</dbReference>
<sequence>MQLAPGQVIVDGTVGAAGHSRKILEKIQPGGKLLGLDRDRQMLVRAAKTLSGESHEPAERIEVASDAILIHSSYAELEDALKAEGIEKVDAILVDLGLSSDQLESAERGFGFKTKGDLDMRFDESQGKPISEWLHQATIAEITMTLTEFGEEPLAQKLAEKIAFVRKSTLIQSAPQLGELVEEVYRENGRKVGSSHPATRTFQALRIQANAELEHLQRFLTTVAPACLKPGGRLAVISFHSLEDRMVKNALLDREIWQESSRKPTAASPLECKMNPRARSAKLRIGIRAE</sequence>
<evidence type="ECO:0000313" key="8">
    <source>
        <dbReference type="Proteomes" id="UP000316095"/>
    </source>
</evidence>
<dbReference type="GO" id="GO:0070475">
    <property type="term" value="P:rRNA base methylation"/>
    <property type="evidence" value="ECO:0007669"/>
    <property type="project" value="UniProtKB-UniRule"/>
</dbReference>
<dbReference type="InterPro" id="IPR002903">
    <property type="entry name" value="RsmH"/>
</dbReference>
<feature type="binding site" evidence="6">
    <location>
        <position position="74"/>
    </location>
    <ligand>
        <name>S-adenosyl-L-methionine</name>
        <dbReference type="ChEBI" id="CHEBI:59789"/>
    </ligand>
</feature>
<dbReference type="Gene3D" id="3.40.50.150">
    <property type="entry name" value="Vaccinia Virus protein VP39"/>
    <property type="match status" value="1"/>
</dbReference>
<keyword evidence="2 6" id="KW-0698">rRNA processing</keyword>
<evidence type="ECO:0000256" key="5">
    <source>
        <dbReference type="ARBA" id="ARBA00022691"/>
    </source>
</evidence>
<dbReference type="EMBL" id="SJPG01000001">
    <property type="protein sequence ID" value="TWT63855.1"/>
    <property type="molecule type" value="Genomic_DNA"/>
</dbReference>
<dbReference type="Gene3D" id="1.10.150.170">
    <property type="entry name" value="Putative methyltransferase TM0872, insert domain"/>
    <property type="match status" value="1"/>
</dbReference>
<evidence type="ECO:0000313" key="7">
    <source>
        <dbReference type="EMBL" id="TWT63855.1"/>
    </source>
</evidence>
<dbReference type="InterPro" id="IPR023397">
    <property type="entry name" value="SAM-dep_MeTrfase_MraW_recog"/>
</dbReference>
<comment type="similarity">
    <text evidence="1 6">Belongs to the methyltransferase superfamily. RsmH family.</text>
</comment>